<dbReference type="Gene3D" id="2.20.28.10">
    <property type="match status" value="1"/>
</dbReference>
<dbReference type="SUPFAM" id="SSF57850">
    <property type="entry name" value="RING/U-box"/>
    <property type="match status" value="1"/>
</dbReference>
<keyword evidence="10" id="KW-1185">Reference proteome</keyword>
<dbReference type="Proteomes" id="UP000283383">
    <property type="component" value="Unassembled WGS sequence"/>
</dbReference>
<dbReference type="SMART" id="SM00184">
    <property type="entry name" value="RING"/>
    <property type="match status" value="1"/>
</dbReference>
<comment type="caution">
    <text evidence="9">The sequence shown here is derived from an EMBL/GenBank/DDBJ whole genome shotgun (WGS) entry which is preliminary data.</text>
</comment>
<dbReference type="STRING" id="62708.A0A420J914"/>
<feature type="domain" description="RING-type" evidence="6">
    <location>
        <begin position="457"/>
        <end position="499"/>
    </location>
</feature>
<evidence type="ECO:0000256" key="2">
    <source>
        <dbReference type="ARBA" id="ARBA00022771"/>
    </source>
</evidence>
<dbReference type="GO" id="GO:0016567">
    <property type="term" value="P:protein ubiquitination"/>
    <property type="evidence" value="ECO:0007669"/>
    <property type="project" value="TreeGrafter"/>
</dbReference>
<dbReference type="PROSITE" id="PS51266">
    <property type="entry name" value="ZF_CHY"/>
    <property type="match status" value="1"/>
</dbReference>
<dbReference type="Pfam" id="PF14599">
    <property type="entry name" value="zinc_ribbon_6"/>
    <property type="match status" value="1"/>
</dbReference>
<feature type="compositionally biased region" description="Acidic residues" evidence="5">
    <location>
        <begin position="683"/>
        <end position="712"/>
    </location>
</feature>
<evidence type="ECO:0000259" key="8">
    <source>
        <dbReference type="PROSITE" id="PS51270"/>
    </source>
</evidence>
<keyword evidence="3" id="KW-0862">Zinc</keyword>
<dbReference type="InterPro" id="IPR039512">
    <property type="entry name" value="RCHY1_zinc-ribbon"/>
</dbReference>
<dbReference type="InterPro" id="IPR013083">
    <property type="entry name" value="Znf_RING/FYVE/PHD"/>
</dbReference>
<dbReference type="SUPFAM" id="SSF161219">
    <property type="entry name" value="CHY zinc finger-like"/>
    <property type="match status" value="1"/>
</dbReference>
<dbReference type="InterPro" id="IPR017921">
    <property type="entry name" value="Znf_CTCHY"/>
</dbReference>
<feature type="compositionally biased region" description="Acidic residues" evidence="5">
    <location>
        <begin position="646"/>
        <end position="668"/>
    </location>
</feature>
<dbReference type="Gene3D" id="3.30.40.10">
    <property type="entry name" value="Zinc/RING finger domain, C3HC4 (zinc finger)"/>
    <property type="match status" value="1"/>
</dbReference>
<reference evidence="9 10" key="1">
    <citation type="journal article" date="2018" name="BMC Genomics">
        <title>Comparative genome analyses reveal sequence features reflecting distinct modes of host-adaptation between dicot and monocot powdery mildew.</title>
        <authorList>
            <person name="Wu Y."/>
            <person name="Ma X."/>
            <person name="Pan Z."/>
            <person name="Kale S.D."/>
            <person name="Song Y."/>
            <person name="King H."/>
            <person name="Zhang Q."/>
            <person name="Presley C."/>
            <person name="Deng X."/>
            <person name="Wei C.I."/>
            <person name="Xiao S."/>
        </authorList>
    </citation>
    <scope>NUCLEOTIDE SEQUENCE [LARGE SCALE GENOMIC DNA]</scope>
    <source>
        <strain evidence="9">UMSG3</strain>
    </source>
</reference>
<dbReference type="GO" id="GO:0006511">
    <property type="term" value="P:ubiquitin-dependent protein catabolic process"/>
    <property type="evidence" value="ECO:0007669"/>
    <property type="project" value="TreeGrafter"/>
</dbReference>
<gene>
    <name evidence="9" type="ORF">GcM3_015014</name>
</gene>
<evidence type="ECO:0000259" key="6">
    <source>
        <dbReference type="PROSITE" id="PS50089"/>
    </source>
</evidence>
<evidence type="ECO:0000256" key="3">
    <source>
        <dbReference type="ARBA" id="ARBA00022833"/>
    </source>
</evidence>
<organism evidence="9 10">
    <name type="scientific">Golovinomyces cichoracearum</name>
    <dbReference type="NCBI Taxonomy" id="62708"/>
    <lineage>
        <taxon>Eukaryota</taxon>
        <taxon>Fungi</taxon>
        <taxon>Dikarya</taxon>
        <taxon>Ascomycota</taxon>
        <taxon>Pezizomycotina</taxon>
        <taxon>Leotiomycetes</taxon>
        <taxon>Erysiphales</taxon>
        <taxon>Erysiphaceae</taxon>
        <taxon>Golovinomyces</taxon>
    </lineage>
</organism>
<feature type="domain" description="CHY-type" evidence="7">
    <location>
        <begin position="321"/>
        <end position="388"/>
    </location>
</feature>
<accession>A0A420J914</accession>
<dbReference type="GO" id="GO:0008270">
    <property type="term" value="F:zinc ion binding"/>
    <property type="evidence" value="ECO:0007669"/>
    <property type="project" value="UniProtKB-KW"/>
</dbReference>
<keyword evidence="1" id="KW-0479">Metal-binding</keyword>
<dbReference type="InterPro" id="IPR001841">
    <property type="entry name" value="Znf_RING"/>
</dbReference>
<dbReference type="Pfam" id="PF05495">
    <property type="entry name" value="zf-CHY"/>
    <property type="match status" value="1"/>
</dbReference>
<dbReference type="EMBL" id="MCBQ01001511">
    <property type="protein sequence ID" value="RKF83278.1"/>
    <property type="molecule type" value="Genomic_DNA"/>
</dbReference>
<dbReference type="GO" id="GO:0061630">
    <property type="term" value="F:ubiquitin protein ligase activity"/>
    <property type="evidence" value="ECO:0007669"/>
    <property type="project" value="TreeGrafter"/>
</dbReference>
<sequence length="718" mass="80646">MSSLVNDFLIEPVLRRACLFSRPNAPRDSVQIQQASLTCHDVVLIEDPVEKSEFPDEAQCNMPRELDSLSPPISDSASKAKLQNEDDVRIDGILETTENPMSSSFLSADPVTTSTQEASICPDSQQSVYAVSDEDLSHRNPDELPEDNSSIIVTDSIVTDSIVNNIENEISNLNVRNNSTLGLAEESNQETNHQRNSPLPEDDGMGELRKKIISIQMMDIRPESKARLMHQLLTRDYSEAQKVSKRKKQRTLLTPPTIIKQERSQSSGSLSGFLWQLNSLLDPTAEEQNHIYRLSPDDLKKTYVPFEMEECEESDYVDAADESQMLGCKHYRRNVKLQCSACERWYTCRLCHDEVEDHVLNRKATKNMLCMICGYAQLAGEFCFKCGERTAWYYCDVCKLWDNDPSKNIYHCNDCGICRKGLGIGKDFFHCKTCGTCMSMSVEHSHKCIERVSDCDCPICGEYMFTSPLPVVFMLCGHGIHKACYEEHLKTSYKCPICSKSTINMETQFRNLDRAVISQPMPPEFRDTKAMVSCNDCCAKSSVNYHWLGLKCAICGSYNTAQVSIISQSTGSNENQDSSNDSNSHVNFVSSNATSSPPESNMARQRRHSTYVNQSASNFRNNDSNLSMQIPNRVSRSISPTRGIELCDDESSPAIETDDSAGESDELDFWGLDEIRSVTSGENADEETDEDESDEDSIPEDCDDGIDEDDDFALFGHR</sequence>
<evidence type="ECO:0000256" key="5">
    <source>
        <dbReference type="SAM" id="MobiDB-lite"/>
    </source>
</evidence>
<dbReference type="InterPro" id="IPR037275">
    <property type="entry name" value="Znf_CTCHY_sf"/>
</dbReference>
<evidence type="ECO:0000259" key="7">
    <source>
        <dbReference type="PROSITE" id="PS51266"/>
    </source>
</evidence>
<evidence type="ECO:0000256" key="4">
    <source>
        <dbReference type="PROSITE-ProRule" id="PRU00601"/>
    </source>
</evidence>
<feature type="region of interest" description="Disordered" evidence="5">
    <location>
        <begin position="185"/>
        <end position="206"/>
    </location>
</feature>
<dbReference type="InterPro" id="IPR037274">
    <property type="entry name" value="Znf_CHY_sf"/>
</dbReference>
<dbReference type="PROSITE" id="PS51270">
    <property type="entry name" value="ZF_CTCHY"/>
    <property type="match status" value="1"/>
</dbReference>
<evidence type="ECO:0000313" key="10">
    <source>
        <dbReference type="Proteomes" id="UP000283383"/>
    </source>
</evidence>
<evidence type="ECO:0000313" key="9">
    <source>
        <dbReference type="EMBL" id="RKF83278.1"/>
    </source>
</evidence>
<feature type="region of interest" description="Disordered" evidence="5">
    <location>
        <begin position="570"/>
        <end position="718"/>
    </location>
</feature>
<dbReference type="Pfam" id="PF13639">
    <property type="entry name" value="zf-RING_2"/>
    <property type="match status" value="1"/>
</dbReference>
<feature type="compositionally biased region" description="Polar residues" evidence="5">
    <location>
        <begin position="610"/>
        <end position="640"/>
    </location>
</feature>
<name>A0A420J914_9PEZI</name>
<dbReference type="AlphaFoldDB" id="A0A420J914"/>
<dbReference type="PROSITE" id="PS50089">
    <property type="entry name" value="ZF_RING_2"/>
    <property type="match status" value="1"/>
</dbReference>
<dbReference type="SUPFAM" id="SSF161245">
    <property type="entry name" value="Zinc hairpin stack"/>
    <property type="match status" value="1"/>
</dbReference>
<evidence type="ECO:0000256" key="1">
    <source>
        <dbReference type="ARBA" id="ARBA00022723"/>
    </source>
</evidence>
<dbReference type="CDD" id="cd16464">
    <property type="entry name" value="RING-H2_Pirh2-like"/>
    <property type="match status" value="1"/>
</dbReference>
<proteinExistence type="predicted"/>
<keyword evidence="2 4" id="KW-0863">Zinc-finger</keyword>
<dbReference type="PANTHER" id="PTHR21319:SF0">
    <property type="entry name" value="AND RING FINGER DOMAIN PROTEIN, PUTATIVE (AFU_ORTHOLOGUE AFUA_1G08900)-RELATED"/>
    <property type="match status" value="1"/>
</dbReference>
<dbReference type="InterPro" id="IPR008913">
    <property type="entry name" value="Znf_CHY"/>
</dbReference>
<feature type="domain" description="CTCHY-type" evidence="8">
    <location>
        <begin position="390"/>
        <end position="456"/>
    </location>
</feature>
<feature type="compositionally biased region" description="Low complexity" evidence="5">
    <location>
        <begin position="572"/>
        <end position="592"/>
    </location>
</feature>
<dbReference type="GO" id="GO:0005634">
    <property type="term" value="C:nucleus"/>
    <property type="evidence" value="ECO:0007669"/>
    <property type="project" value="TreeGrafter"/>
</dbReference>
<protein>
    <submittedName>
        <fullName evidence="9">Putative chy zinc finger</fullName>
    </submittedName>
</protein>
<feature type="compositionally biased region" description="Polar residues" evidence="5">
    <location>
        <begin position="593"/>
        <end position="603"/>
    </location>
</feature>
<dbReference type="PANTHER" id="PTHR21319">
    <property type="entry name" value="RING FINGER AND CHY ZINC FINGER DOMAIN-CONTAINING PROTEIN 1"/>
    <property type="match status" value="1"/>
</dbReference>